<dbReference type="InterPro" id="IPR041280">
    <property type="entry name" value="Big_10"/>
</dbReference>
<dbReference type="RefSeq" id="WP_239156707.1">
    <property type="nucleotide sequence ID" value="NZ_AP023355.1"/>
</dbReference>
<dbReference type="AlphaFoldDB" id="A0A7R7DKT5"/>
<dbReference type="Gene3D" id="2.60.40.3780">
    <property type="match status" value="1"/>
</dbReference>
<dbReference type="GO" id="GO:0016746">
    <property type="term" value="F:acyltransferase activity"/>
    <property type="evidence" value="ECO:0007669"/>
    <property type="project" value="UniProtKB-KW"/>
</dbReference>
<keyword evidence="11" id="KW-0449">Lipoprotein</keyword>
<dbReference type="PROSITE" id="PS52029">
    <property type="entry name" value="LD_TPASE"/>
    <property type="match status" value="1"/>
</dbReference>
<keyword evidence="12" id="KW-1185">Reference proteome</keyword>
<evidence type="ECO:0000256" key="2">
    <source>
        <dbReference type="ARBA" id="ARBA00022679"/>
    </source>
</evidence>
<feature type="chain" id="PRO_5030850678" evidence="9">
    <location>
        <begin position="23"/>
        <end position="411"/>
    </location>
</feature>
<dbReference type="SUPFAM" id="SSF141523">
    <property type="entry name" value="L,D-transpeptidase catalytic domain-like"/>
    <property type="match status" value="1"/>
</dbReference>
<feature type="domain" description="L,D-TPase catalytic" evidence="10">
    <location>
        <begin position="245"/>
        <end position="365"/>
    </location>
</feature>
<dbReference type="PANTHER" id="PTHR30582:SF2">
    <property type="entry name" value="L,D-TRANSPEPTIDASE YCIB-RELATED"/>
    <property type="match status" value="1"/>
</dbReference>
<reference evidence="11 12" key="1">
    <citation type="submission" date="2020-08" db="EMBL/GenBank/DDBJ databases">
        <title>Whole genome shotgun sequence of Actinocatenispora thailandica NBRC 105041.</title>
        <authorList>
            <person name="Komaki H."/>
            <person name="Tamura T."/>
        </authorList>
    </citation>
    <scope>NUCLEOTIDE SEQUENCE [LARGE SCALE GENOMIC DNA]</scope>
    <source>
        <strain evidence="11 12">NBRC 105041</strain>
    </source>
</reference>
<feature type="active site" description="Proton donor/acceptor" evidence="7">
    <location>
        <position position="323"/>
    </location>
</feature>
<dbReference type="CDD" id="cd16913">
    <property type="entry name" value="YkuD_like"/>
    <property type="match status" value="1"/>
</dbReference>
<evidence type="ECO:0000259" key="10">
    <source>
        <dbReference type="PROSITE" id="PS52029"/>
    </source>
</evidence>
<dbReference type="GO" id="GO:0071555">
    <property type="term" value="P:cell wall organization"/>
    <property type="evidence" value="ECO:0007669"/>
    <property type="project" value="UniProtKB-UniRule"/>
</dbReference>
<dbReference type="Gene3D" id="2.40.440.10">
    <property type="entry name" value="L,D-transpeptidase catalytic domain-like"/>
    <property type="match status" value="1"/>
</dbReference>
<keyword evidence="6 7" id="KW-0961">Cell wall biogenesis/degradation</keyword>
<dbReference type="UniPathway" id="UPA00219"/>
<dbReference type="InterPro" id="IPR005490">
    <property type="entry name" value="LD_TPept_cat_dom"/>
</dbReference>
<evidence type="ECO:0000256" key="6">
    <source>
        <dbReference type="ARBA" id="ARBA00023316"/>
    </source>
</evidence>
<protein>
    <submittedName>
        <fullName evidence="11">Lipoprotein</fullName>
    </submittedName>
</protein>
<proteinExistence type="predicted"/>
<evidence type="ECO:0000256" key="8">
    <source>
        <dbReference type="SAM" id="MobiDB-lite"/>
    </source>
</evidence>
<evidence type="ECO:0000256" key="7">
    <source>
        <dbReference type="PROSITE-ProRule" id="PRU01373"/>
    </source>
</evidence>
<keyword evidence="3 7" id="KW-0133">Cell shape</keyword>
<keyword evidence="4 7" id="KW-0573">Peptidoglycan synthesis</keyword>
<dbReference type="Proteomes" id="UP000611640">
    <property type="component" value="Chromosome"/>
</dbReference>
<feature type="region of interest" description="Disordered" evidence="8">
    <location>
        <begin position="23"/>
        <end position="44"/>
    </location>
</feature>
<dbReference type="KEGG" id="atl:Athai_08040"/>
<keyword evidence="9" id="KW-0732">Signal</keyword>
<dbReference type="PROSITE" id="PS51257">
    <property type="entry name" value="PROKAR_LIPOPROTEIN"/>
    <property type="match status" value="1"/>
</dbReference>
<evidence type="ECO:0000256" key="3">
    <source>
        <dbReference type="ARBA" id="ARBA00022960"/>
    </source>
</evidence>
<accession>A0A7R7DKT5</accession>
<dbReference type="InterPro" id="IPR038063">
    <property type="entry name" value="Transpep_catalytic_dom"/>
</dbReference>
<organism evidence="11 12">
    <name type="scientific">Actinocatenispora thailandica</name>
    <dbReference type="NCBI Taxonomy" id="227318"/>
    <lineage>
        <taxon>Bacteria</taxon>
        <taxon>Bacillati</taxon>
        <taxon>Actinomycetota</taxon>
        <taxon>Actinomycetes</taxon>
        <taxon>Micromonosporales</taxon>
        <taxon>Micromonosporaceae</taxon>
        <taxon>Actinocatenispora</taxon>
    </lineage>
</organism>
<gene>
    <name evidence="11" type="ORF">Athai_08040</name>
</gene>
<dbReference type="GO" id="GO:0008360">
    <property type="term" value="P:regulation of cell shape"/>
    <property type="evidence" value="ECO:0007669"/>
    <property type="project" value="UniProtKB-UniRule"/>
</dbReference>
<dbReference type="EMBL" id="AP023355">
    <property type="protein sequence ID" value="BCJ33301.1"/>
    <property type="molecule type" value="Genomic_DNA"/>
</dbReference>
<dbReference type="PANTHER" id="PTHR30582">
    <property type="entry name" value="L,D-TRANSPEPTIDASE"/>
    <property type="match status" value="1"/>
</dbReference>
<name>A0A7R7DKT5_9ACTN</name>
<evidence type="ECO:0000313" key="11">
    <source>
        <dbReference type="EMBL" id="BCJ33301.1"/>
    </source>
</evidence>
<evidence type="ECO:0000256" key="4">
    <source>
        <dbReference type="ARBA" id="ARBA00022984"/>
    </source>
</evidence>
<evidence type="ECO:0000256" key="9">
    <source>
        <dbReference type="SAM" id="SignalP"/>
    </source>
</evidence>
<dbReference type="GO" id="GO:0018104">
    <property type="term" value="P:peptidoglycan-protein cross-linking"/>
    <property type="evidence" value="ECO:0007669"/>
    <property type="project" value="TreeGrafter"/>
</dbReference>
<feature type="active site" description="Nucleophile" evidence="7">
    <location>
        <position position="341"/>
    </location>
</feature>
<evidence type="ECO:0000256" key="5">
    <source>
        <dbReference type="ARBA" id="ARBA00023315"/>
    </source>
</evidence>
<keyword evidence="2" id="KW-0808">Transferase</keyword>
<keyword evidence="5" id="KW-0012">Acyltransferase</keyword>
<comment type="pathway">
    <text evidence="1 7">Cell wall biogenesis; peptidoglycan biosynthesis.</text>
</comment>
<dbReference type="Pfam" id="PF17964">
    <property type="entry name" value="Big_10"/>
    <property type="match status" value="1"/>
</dbReference>
<evidence type="ECO:0000256" key="1">
    <source>
        <dbReference type="ARBA" id="ARBA00004752"/>
    </source>
</evidence>
<dbReference type="GO" id="GO:0005576">
    <property type="term" value="C:extracellular region"/>
    <property type="evidence" value="ECO:0007669"/>
    <property type="project" value="TreeGrafter"/>
</dbReference>
<dbReference type="GO" id="GO:0071972">
    <property type="term" value="F:peptidoglycan L,D-transpeptidase activity"/>
    <property type="evidence" value="ECO:0007669"/>
    <property type="project" value="TreeGrafter"/>
</dbReference>
<dbReference type="InterPro" id="IPR050979">
    <property type="entry name" value="LD-transpeptidase"/>
</dbReference>
<sequence>MTRLRKVIATLAALTAAVATTAACTGSGGDTNDTIGAPTPAADRTPLSLTVRPKAHATGLPVSTEIGATVAGGSVDSVRLVDAHGDRVDGSLRADGTSWVPDRPLAYHRRYTATVVAVGARRQHIERSTTFTTMSEPGNRVGTGMYVQDGRTYGVGMPIAVEILRDVPKNLRASVQRRLFVRSDPPQPGAWHWFSPQRVEYRPATWWQPGTKLTVRMALGGLPLGHGGYGDTDRTATARIATDRVELRITNRPKQLKVYQNGKLTRTMPVSLGKADAPSSSGHMVIMDKAAHTVFDTRGIPGENYVAPVDNAQRLTWGGEFIHAAPWSVADQGHRNVSHGCVNISDPDAAWLFARTHIGDPVTVSGTGTRLATGNGWTDWDMDWATFVAGSALPVPDSVRHAKAYQPYPKR</sequence>
<evidence type="ECO:0000313" key="12">
    <source>
        <dbReference type="Proteomes" id="UP000611640"/>
    </source>
</evidence>
<dbReference type="Pfam" id="PF03734">
    <property type="entry name" value="YkuD"/>
    <property type="match status" value="1"/>
</dbReference>
<dbReference type="Gene3D" id="2.60.40.3710">
    <property type="match status" value="1"/>
</dbReference>
<feature type="signal peptide" evidence="9">
    <location>
        <begin position="1"/>
        <end position="22"/>
    </location>
</feature>